<dbReference type="EMBL" id="WEGJ01000041">
    <property type="protein sequence ID" value="MQY15917.1"/>
    <property type="molecule type" value="Genomic_DNA"/>
</dbReference>
<dbReference type="AlphaFoldDB" id="A0A7K0CQZ9"/>
<evidence type="ECO:0000313" key="1">
    <source>
        <dbReference type="EMBL" id="MQY15917.1"/>
    </source>
</evidence>
<protein>
    <submittedName>
        <fullName evidence="1">Uncharacterized protein</fullName>
    </submittedName>
</protein>
<gene>
    <name evidence="1" type="ORF">SRB5_61090</name>
</gene>
<dbReference type="Proteomes" id="UP000466345">
    <property type="component" value="Unassembled WGS sequence"/>
</dbReference>
<name>A0A7K0CQZ9_9ACTN</name>
<reference evidence="1 2" key="1">
    <citation type="submission" date="2019-10" db="EMBL/GenBank/DDBJ databases">
        <title>Streptomyces smaragdinus sp. nov. and Streptomyces fabii sp. nov., isolated from the gut of fungus growing-termite Macrotermes natalensis.</title>
        <authorList>
            <person name="Schwitalla J."/>
            <person name="Benndorf R."/>
            <person name="Martin K."/>
            <person name="De Beer W."/>
            <person name="Kaster A.-K."/>
            <person name="Vollmers J."/>
            <person name="Poulsen M."/>
            <person name="Beemelmanns C."/>
        </authorList>
    </citation>
    <scope>NUCLEOTIDE SEQUENCE [LARGE SCALE GENOMIC DNA]</scope>
    <source>
        <strain evidence="1 2">RB5</strain>
    </source>
</reference>
<sequence>MFAAAVDAGQFPRGGRRILVVTKSPAPLSGMPGFDELGTRFDAVVTWDDVVAPLSPAHWRVRGEDVPVWERQLRRWWELGEEPAGLVLDGLTGQSLALARIFASAQLTVCAGGAEAYGATPAKVARTVGLRVRRLLHLGLLPGTSPLYLSEFGVPASALPASAVRDVMPSVPLPGGVPSGDSALLVAPTEEELCELLLLARAAGYGPVVALGTGRLRALERAAREQSAPLTVLEPPYLVESVCAALRPAALFTPDATLLLRARALYGVTPVLHPAHTSAEPLAAAAASAPPDPPALAALAGTLAYVHQPRVYPALRAQATAYLRTTRVPSLPRRRLIALGLPGGAPAPLRPLLRTSTVPRAARAVLRNRTVRRSAKRLLASSGAARKVARRVKGL</sequence>
<organism evidence="1 2">
    <name type="scientific">Streptomyces smaragdinus</name>
    <dbReference type="NCBI Taxonomy" id="2585196"/>
    <lineage>
        <taxon>Bacteria</taxon>
        <taxon>Bacillati</taxon>
        <taxon>Actinomycetota</taxon>
        <taxon>Actinomycetes</taxon>
        <taxon>Kitasatosporales</taxon>
        <taxon>Streptomycetaceae</taxon>
        <taxon>Streptomyces</taxon>
    </lineage>
</organism>
<accession>A0A7K0CQZ9</accession>
<comment type="caution">
    <text evidence="1">The sequence shown here is derived from an EMBL/GenBank/DDBJ whole genome shotgun (WGS) entry which is preliminary data.</text>
</comment>
<evidence type="ECO:0000313" key="2">
    <source>
        <dbReference type="Proteomes" id="UP000466345"/>
    </source>
</evidence>
<proteinExistence type="predicted"/>
<keyword evidence="2" id="KW-1185">Reference proteome</keyword>